<evidence type="ECO:0008006" key="4">
    <source>
        <dbReference type="Google" id="ProtNLM"/>
    </source>
</evidence>
<dbReference type="PANTHER" id="PTHR23419">
    <property type="entry name" value="DIVALENT CATION TOLERANCE CUTA-RELATED"/>
    <property type="match status" value="1"/>
</dbReference>
<dbReference type="InterPro" id="IPR011322">
    <property type="entry name" value="N-reg_PII-like_a/b"/>
</dbReference>
<accession>A0A8J2YJT7</accession>
<protein>
    <recommendedName>
        <fullName evidence="4">Divalent-cation tolerance protein CutA</fullName>
    </recommendedName>
</protein>
<comment type="similarity">
    <text evidence="1">Belongs to the CutA family.</text>
</comment>
<reference evidence="2" key="2">
    <citation type="submission" date="2020-09" db="EMBL/GenBank/DDBJ databases">
        <authorList>
            <person name="Sun Q."/>
            <person name="Sedlacek I."/>
        </authorList>
    </citation>
    <scope>NUCLEOTIDE SEQUENCE</scope>
    <source>
        <strain evidence="2">CCM 7684</strain>
    </source>
</reference>
<dbReference type="Proteomes" id="UP000602745">
    <property type="component" value="Unassembled WGS sequence"/>
</dbReference>
<organism evidence="2 3">
    <name type="scientific">Agaricicola taiwanensis</name>
    <dbReference type="NCBI Taxonomy" id="591372"/>
    <lineage>
        <taxon>Bacteria</taxon>
        <taxon>Pseudomonadati</taxon>
        <taxon>Pseudomonadota</taxon>
        <taxon>Alphaproteobacteria</taxon>
        <taxon>Rhodobacterales</taxon>
        <taxon>Paracoccaceae</taxon>
        <taxon>Agaricicola</taxon>
    </lineage>
</organism>
<dbReference type="AlphaFoldDB" id="A0A8J2YJT7"/>
<evidence type="ECO:0000256" key="1">
    <source>
        <dbReference type="ARBA" id="ARBA00010169"/>
    </source>
</evidence>
<evidence type="ECO:0000313" key="2">
    <source>
        <dbReference type="EMBL" id="GGE47752.1"/>
    </source>
</evidence>
<dbReference type="RefSeq" id="WP_188410163.1">
    <property type="nucleotide sequence ID" value="NZ_BMCP01000002.1"/>
</dbReference>
<dbReference type="GO" id="GO:0010038">
    <property type="term" value="P:response to metal ion"/>
    <property type="evidence" value="ECO:0007669"/>
    <property type="project" value="InterPro"/>
</dbReference>
<keyword evidence="3" id="KW-1185">Reference proteome</keyword>
<comment type="caution">
    <text evidence="2">The sequence shown here is derived from an EMBL/GenBank/DDBJ whole genome shotgun (WGS) entry which is preliminary data.</text>
</comment>
<dbReference type="InterPro" id="IPR015867">
    <property type="entry name" value="N-reg_PII/ATP_PRibTrfase_C"/>
</dbReference>
<dbReference type="PANTHER" id="PTHR23419:SF8">
    <property type="entry name" value="FI09726P"/>
    <property type="match status" value="1"/>
</dbReference>
<dbReference type="Gene3D" id="3.30.70.120">
    <property type="match status" value="1"/>
</dbReference>
<dbReference type="InterPro" id="IPR004323">
    <property type="entry name" value="Ion_tolerance_CutA"/>
</dbReference>
<reference evidence="2" key="1">
    <citation type="journal article" date="2014" name="Int. J. Syst. Evol. Microbiol.">
        <title>Complete genome sequence of Corynebacterium casei LMG S-19264T (=DSM 44701T), isolated from a smear-ripened cheese.</title>
        <authorList>
            <consortium name="US DOE Joint Genome Institute (JGI-PGF)"/>
            <person name="Walter F."/>
            <person name="Albersmeier A."/>
            <person name="Kalinowski J."/>
            <person name="Ruckert C."/>
        </authorList>
    </citation>
    <scope>NUCLEOTIDE SEQUENCE</scope>
    <source>
        <strain evidence="2">CCM 7684</strain>
    </source>
</reference>
<name>A0A8J2YJT7_9RHOB</name>
<dbReference type="Pfam" id="PF03091">
    <property type="entry name" value="CutA1"/>
    <property type="match status" value="1"/>
</dbReference>
<dbReference type="SUPFAM" id="SSF54913">
    <property type="entry name" value="GlnB-like"/>
    <property type="match status" value="1"/>
</dbReference>
<evidence type="ECO:0000313" key="3">
    <source>
        <dbReference type="Proteomes" id="UP000602745"/>
    </source>
</evidence>
<proteinExistence type="inferred from homology"/>
<gene>
    <name evidence="2" type="ORF">GCM10007276_26240</name>
</gene>
<dbReference type="EMBL" id="BMCP01000002">
    <property type="protein sequence ID" value="GGE47752.1"/>
    <property type="molecule type" value="Genomic_DNA"/>
</dbReference>
<sequence length="107" mass="12001">MDSPVLVYTTWPKMETAAGAGQALVERKLAACVNIMPEMVSIFPWRGRVEEVREVVMIIKTRQDRLEETMSAVAEMHPYDTPAVLALPLMAVHPGYAKWIVEETTEA</sequence>
<dbReference type="GO" id="GO:0005507">
    <property type="term" value="F:copper ion binding"/>
    <property type="evidence" value="ECO:0007669"/>
    <property type="project" value="TreeGrafter"/>
</dbReference>